<keyword evidence="6" id="KW-0436">Ligase</keyword>
<keyword evidence="5" id="KW-0479">Metal-binding</keyword>
<dbReference type="AlphaFoldDB" id="A0A9D1DH06"/>
<dbReference type="Pfam" id="PF01812">
    <property type="entry name" value="5-FTHF_cyc-lig"/>
    <property type="match status" value="1"/>
</dbReference>
<evidence type="ECO:0000313" key="7">
    <source>
        <dbReference type="Proteomes" id="UP000824239"/>
    </source>
</evidence>
<dbReference type="Proteomes" id="UP000824239">
    <property type="component" value="Unassembled WGS sequence"/>
</dbReference>
<dbReference type="PANTHER" id="PTHR23407">
    <property type="entry name" value="ATPASE INHIBITOR/5-FORMYLTETRAHYDROFOLATE CYCLO-LIGASE"/>
    <property type="match status" value="1"/>
</dbReference>
<reference evidence="6" key="2">
    <citation type="journal article" date="2021" name="PeerJ">
        <title>Extensive microbial diversity within the chicken gut microbiome revealed by metagenomics and culture.</title>
        <authorList>
            <person name="Gilroy R."/>
            <person name="Ravi A."/>
            <person name="Getino M."/>
            <person name="Pursley I."/>
            <person name="Horton D.L."/>
            <person name="Alikhan N.F."/>
            <person name="Baker D."/>
            <person name="Gharbi K."/>
            <person name="Hall N."/>
            <person name="Watson M."/>
            <person name="Adriaenssens E.M."/>
            <person name="Foster-Nyarko E."/>
            <person name="Jarju S."/>
            <person name="Secka A."/>
            <person name="Antonio M."/>
            <person name="Oren A."/>
            <person name="Chaudhuri R.R."/>
            <person name="La Ragione R."/>
            <person name="Hildebrand F."/>
            <person name="Pallen M.J."/>
        </authorList>
    </citation>
    <scope>NUCLEOTIDE SEQUENCE</scope>
    <source>
        <strain evidence="6">ChiBcec15-4380</strain>
    </source>
</reference>
<organism evidence="6 7">
    <name type="scientific">Candidatus Avoscillospira avicola</name>
    <dbReference type="NCBI Taxonomy" id="2840706"/>
    <lineage>
        <taxon>Bacteria</taxon>
        <taxon>Bacillati</taxon>
        <taxon>Bacillota</taxon>
        <taxon>Clostridia</taxon>
        <taxon>Eubacteriales</taxon>
        <taxon>Oscillospiraceae</taxon>
        <taxon>Oscillospiraceae incertae sedis</taxon>
        <taxon>Candidatus Avoscillospira</taxon>
    </lineage>
</organism>
<dbReference type="PIRSF" id="PIRSF006806">
    <property type="entry name" value="FTHF_cligase"/>
    <property type="match status" value="1"/>
</dbReference>
<comment type="catalytic activity">
    <reaction evidence="5">
        <text>(6S)-5-formyl-5,6,7,8-tetrahydrofolate + ATP = (6R)-5,10-methenyltetrahydrofolate + ADP + phosphate</text>
        <dbReference type="Rhea" id="RHEA:10488"/>
        <dbReference type="ChEBI" id="CHEBI:30616"/>
        <dbReference type="ChEBI" id="CHEBI:43474"/>
        <dbReference type="ChEBI" id="CHEBI:57455"/>
        <dbReference type="ChEBI" id="CHEBI:57457"/>
        <dbReference type="ChEBI" id="CHEBI:456216"/>
        <dbReference type="EC" id="6.3.3.2"/>
    </reaction>
</comment>
<dbReference type="GO" id="GO:0046872">
    <property type="term" value="F:metal ion binding"/>
    <property type="evidence" value="ECO:0007669"/>
    <property type="project" value="UniProtKB-KW"/>
</dbReference>
<keyword evidence="3 4" id="KW-0067">ATP-binding</keyword>
<dbReference type="InterPro" id="IPR024185">
    <property type="entry name" value="FTHF_cligase-like_sf"/>
</dbReference>
<comment type="similarity">
    <text evidence="1 5">Belongs to the 5-formyltetrahydrofolate cyclo-ligase family.</text>
</comment>
<gene>
    <name evidence="6" type="ORF">IAA53_04195</name>
</gene>
<dbReference type="GO" id="GO:0035999">
    <property type="term" value="P:tetrahydrofolate interconversion"/>
    <property type="evidence" value="ECO:0007669"/>
    <property type="project" value="TreeGrafter"/>
</dbReference>
<feature type="binding site" evidence="4">
    <location>
        <begin position="3"/>
        <end position="7"/>
    </location>
    <ligand>
        <name>ATP</name>
        <dbReference type="ChEBI" id="CHEBI:30616"/>
    </ligand>
</feature>
<dbReference type="InterPro" id="IPR037171">
    <property type="entry name" value="NagB/RpiA_transferase-like"/>
</dbReference>
<comment type="cofactor">
    <cofactor evidence="5">
        <name>Mg(2+)</name>
        <dbReference type="ChEBI" id="CHEBI:18420"/>
    </cofactor>
</comment>
<evidence type="ECO:0000313" key="6">
    <source>
        <dbReference type="EMBL" id="HIR50474.1"/>
    </source>
</evidence>
<proteinExistence type="inferred from homology"/>
<dbReference type="Gene3D" id="3.40.50.10420">
    <property type="entry name" value="NagB/RpiA/CoA transferase-like"/>
    <property type="match status" value="1"/>
</dbReference>
<evidence type="ECO:0000256" key="3">
    <source>
        <dbReference type="ARBA" id="ARBA00022840"/>
    </source>
</evidence>
<comment type="caution">
    <text evidence="6">The sequence shown here is derived from an EMBL/GenBank/DDBJ whole genome shotgun (WGS) entry which is preliminary data.</text>
</comment>
<dbReference type="NCBIfam" id="TIGR02727">
    <property type="entry name" value="MTHFS_bact"/>
    <property type="match status" value="1"/>
</dbReference>
<evidence type="ECO:0000256" key="5">
    <source>
        <dbReference type="RuleBase" id="RU361279"/>
    </source>
</evidence>
<evidence type="ECO:0000256" key="4">
    <source>
        <dbReference type="PIRSR" id="PIRSR006806-1"/>
    </source>
</evidence>
<dbReference type="GO" id="GO:0009396">
    <property type="term" value="P:folic acid-containing compound biosynthetic process"/>
    <property type="evidence" value="ECO:0007669"/>
    <property type="project" value="TreeGrafter"/>
</dbReference>
<dbReference type="EC" id="6.3.3.2" evidence="5"/>
<accession>A0A9D1DH06</accession>
<dbReference type="SUPFAM" id="SSF100950">
    <property type="entry name" value="NagB/RpiA/CoA transferase-like"/>
    <property type="match status" value="1"/>
</dbReference>
<feature type="binding site" evidence="4">
    <location>
        <position position="49"/>
    </location>
    <ligand>
        <name>substrate</name>
    </ligand>
</feature>
<dbReference type="GO" id="GO:0030272">
    <property type="term" value="F:5-formyltetrahydrofolate cyclo-ligase activity"/>
    <property type="evidence" value="ECO:0007669"/>
    <property type="project" value="UniProtKB-EC"/>
</dbReference>
<feature type="binding site" evidence="4">
    <location>
        <position position="54"/>
    </location>
    <ligand>
        <name>substrate</name>
    </ligand>
</feature>
<feature type="binding site" evidence="4">
    <location>
        <begin position="131"/>
        <end position="139"/>
    </location>
    <ligand>
        <name>ATP</name>
        <dbReference type="ChEBI" id="CHEBI:30616"/>
    </ligand>
</feature>
<dbReference type="InterPro" id="IPR002698">
    <property type="entry name" value="FTHF_cligase"/>
</dbReference>
<evidence type="ECO:0000256" key="2">
    <source>
        <dbReference type="ARBA" id="ARBA00022741"/>
    </source>
</evidence>
<evidence type="ECO:0000256" key="1">
    <source>
        <dbReference type="ARBA" id="ARBA00010638"/>
    </source>
</evidence>
<protein>
    <recommendedName>
        <fullName evidence="5">5-formyltetrahydrofolate cyclo-ligase</fullName>
        <ecNumber evidence="5">6.3.3.2</ecNumber>
    </recommendedName>
</protein>
<dbReference type="GO" id="GO:0005524">
    <property type="term" value="F:ATP binding"/>
    <property type="evidence" value="ECO:0007669"/>
    <property type="project" value="UniProtKB-KW"/>
</dbReference>
<keyword evidence="2 4" id="KW-0547">Nucleotide-binding</keyword>
<sequence>MDKAALRRAIRDQKRAMTQAQIEETSFLLAQKLRAHPAYQQAKSLYGYLSYNQEVRTAPILEAAHRDGKRVAVPKVFDGGKTMRFLWLDDLTAVAPGYCAIPEPIADGPEADDPTALVLMPGLAFDKDGRRLGYGGGFYDAFLAAHPGHPTVALCYGFQMVEGLETDPHDMPVDDVLWQEVVG</sequence>
<keyword evidence="5" id="KW-0460">Magnesium</keyword>
<reference evidence="6" key="1">
    <citation type="submission" date="2020-10" db="EMBL/GenBank/DDBJ databases">
        <authorList>
            <person name="Gilroy R."/>
        </authorList>
    </citation>
    <scope>NUCLEOTIDE SEQUENCE</scope>
    <source>
        <strain evidence="6">ChiBcec15-4380</strain>
    </source>
</reference>
<dbReference type="EMBL" id="DVHE01000034">
    <property type="protein sequence ID" value="HIR50474.1"/>
    <property type="molecule type" value="Genomic_DNA"/>
</dbReference>
<dbReference type="PANTHER" id="PTHR23407:SF1">
    <property type="entry name" value="5-FORMYLTETRAHYDROFOLATE CYCLO-LIGASE"/>
    <property type="match status" value="1"/>
</dbReference>
<name>A0A9D1DH06_9FIRM</name>